<comment type="caution">
    <text evidence="2">The sequence shown here is derived from an EMBL/GenBank/DDBJ whole genome shotgun (WGS) entry which is preliminary data.</text>
</comment>
<evidence type="ECO:0000313" key="2">
    <source>
        <dbReference type="EMBL" id="MDP9612627.1"/>
    </source>
</evidence>
<name>A0ABT9KW27_9ACTN</name>
<reference evidence="2 3" key="1">
    <citation type="submission" date="2023-07" db="EMBL/GenBank/DDBJ databases">
        <title>Sequencing the genomes of 1000 actinobacteria strains.</title>
        <authorList>
            <person name="Klenk H.-P."/>
        </authorList>
    </citation>
    <scope>NUCLEOTIDE SEQUENCE [LARGE SCALE GENOMIC DNA]</scope>
    <source>
        <strain evidence="2 3">DSM 41600</strain>
    </source>
</reference>
<evidence type="ECO:0000313" key="3">
    <source>
        <dbReference type="Proteomes" id="UP001234880"/>
    </source>
</evidence>
<sequence>MAVRVGDLGERGIEDSEVVGGGVGAGGEKPDPTRR</sequence>
<proteinExistence type="predicted"/>
<organism evidence="2 3">
    <name type="scientific">Streptomyces demainii</name>
    <dbReference type="NCBI Taxonomy" id="588122"/>
    <lineage>
        <taxon>Bacteria</taxon>
        <taxon>Bacillati</taxon>
        <taxon>Actinomycetota</taxon>
        <taxon>Actinomycetes</taxon>
        <taxon>Kitasatosporales</taxon>
        <taxon>Streptomycetaceae</taxon>
        <taxon>Streptomyces</taxon>
    </lineage>
</organism>
<protein>
    <submittedName>
        <fullName evidence="2">Uncharacterized protein</fullName>
    </submittedName>
</protein>
<keyword evidence="3" id="KW-1185">Reference proteome</keyword>
<dbReference type="Proteomes" id="UP001234880">
    <property type="component" value="Unassembled WGS sequence"/>
</dbReference>
<accession>A0ABT9KW27</accession>
<feature type="region of interest" description="Disordered" evidence="1">
    <location>
        <begin position="1"/>
        <end position="35"/>
    </location>
</feature>
<evidence type="ECO:0000256" key="1">
    <source>
        <dbReference type="SAM" id="MobiDB-lite"/>
    </source>
</evidence>
<gene>
    <name evidence="2" type="ORF">JOF35_004904</name>
</gene>
<dbReference type="EMBL" id="JAURUE010000001">
    <property type="protein sequence ID" value="MDP9612627.1"/>
    <property type="molecule type" value="Genomic_DNA"/>
</dbReference>